<sequence>MGSISHGAFVQQLHHSFSTHGSEALMTRARRRRLIAESSERSGTNSEAFVQDLAAGRQEWRDWANLTSELVEDIAGRLLSDDVSEYYRFRAVCRPWRDHTADLRARGALDRRFRPRNWVVLTISPDAGPRRRVINMATAASLSVNLPALTTHCHLGAVDGLLVLFHRITKAICLLDPLNNAVTEFPAISISSIMATVPPVMAYHFSMFFRSPNSLNGHSINGACLDESTSPPTLVLCMRDDQSCIIVAKPGDPHWTLVNQGKLYHSETMGRVMFHSLLSQGGRCYVASLEGSIFLVELGPLPQLVKIIDQHQHATRDAILYIRIISYLVGGSNGRMLLVRYWRNVEHFGGRGAYNQTQLFTVGGVTGRIEVSEVDIAGRTLIPVRSLGHYAAFVGMTHCMLVSTKTFPSIVADAIYLGYSYQLSRKFSIYYLKTRRAEPPHEFVLDENQRVVPCARPCNLDQYLVCYVDRKHRLSGPCINHVGHYFLRHSISD</sequence>
<proteinExistence type="predicted"/>
<reference evidence="2" key="2">
    <citation type="submission" date="2015-07" db="EMBL/GenBank/DDBJ databases">
        <authorList>
            <person name="Noorani M."/>
        </authorList>
    </citation>
    <scope>NUCLEOTIDE SEQUENCE</scope>
    <source>
        <strain evidence="2">Yugu1</strain>
    </source>
</reference>
<protein>
    <recommendedName>
        <fullName evidence="1">KIB1-4 beta-propeller domain-containing protein</fullName>
    </recommendedName>
</protein>
<dbReference type="OrthoDB" id="651477at2759"/>
<dbReference type="InterPro" id="IPR036047">
    <property type="entry name" value="F-box-like_dom_sf"/>
</dbReference>
<dbReference type="AlphaFoldDB" id="A0A368QZI2"/>
<gene>
    <name evidence="2" type="ORF">SETIT_4G292500v2</name>
</gene>
<accession>A0A368QZI2</accession>
<dbReference type="EMBL" id="CM003531">
    <property type="protein sequence ID" value="RCV23361.1"/>
    <property type="molecule type" value="Genomic_DNA"/>
</dbReference>
<dbReference type="PANTHER" id="PTHR33165">
    <property type="entry name" value="F-BOX DOMAIN CONTAINING PROTEIN-LIKE-RELATED"/>
    <property type="match status" value="1"/>
</dbReference>
<evidence type="ECO:0000259" key="1">
    <source>
        <dbReference type="Pfam" id="PF03478"/>
    </source>
</evidence>
<dbReference type="SUPFAM" id="SSF81383">
    <property type="entry name" value="F-box domain"/>
    <property type="match status" value="1"/>
</dbReference>
<dbReference type="InterPro" id="IPR005174">
    <property type="entry name" value="KIB1-4_b-propeller"/>
</dbReference>
<reference evidence="2" key="1">
    <citation type="journal article" date="2012" name="Nat. Biotechnol.">
        <title>Reference genome sequence of the model plant Setaria.</title>
        <authorList>
            <person name="Bennetzen J.L."/>
            <person name="Schmutz J."/>
            <person name="Wang H."/>
            <person name="Percifield R."/>
            <person name="Hawkins J."/>
            <person name="Pontaroli A.C."/>
            <person name="Estep M."/>
            <person name="Feng L."/>
            <person name="Vaughn J.N."/>
            <person name="Grimwood J."/>
            <person name="Jenkins J."/>
            <person name="Barry K."/>
            <person name="Lindquist E."/>
            <person name="Hellsten U."/>
            <person name="Deshpande S."/>
            <person name="Wang X."/>
            <person name="Wu X."/>
            <person name="Mitros T."/>
            <person name="Triplett J."/>
            <person name="Yang X."/>
            <person name="Ye C.Y."/>
            <person name="Mauro-Herrera M."/>
            <person name="Wang L."/>
            <person name="Li P."/>
            <person name="Sharma M."/>
            <person name="Sharma R."/>
            <person name="Ronald P.C."/>
            <person name="Panaud O."/>
            <person name="Kellogg E.A."/>
            <person name="Brutnell T.P."/>
            <person name="Doust A.N."/>
            <person name="Tuskan G.A."/>
            <person name="Rokhsar D."/>
            <person name="Devos K.M."/>
        </authorList>
    </citation>
    <scope>NUCLEOTIDE SEQUENCE [LARGE SCALE GENOMIC DNA]</scope>
    <source>
        <strain evidence="2">Yugu1</strain>
    </source>
</reference>
<dbReference type="Pfam" id="PF03478">
    <property type="entry name" value="Beta-prop_KIB1-4"/>
    <property type="match status" value="1"/>
</dbReference>
<dbReference type="PANTHER" id="PTHR33165:SF85">
    <property type="entry name" value="OS08G0285100 PROTEIN"/>
    <property type="match status" value="1"/>
</dbReference>
<dbReference type="KEGG" id="sita:101759482"/>
<name>A0A368QZI2_SETIT</name>
<organism evidence="2">
    <name type="scientific">Setaria italica</name>
    <name type="common">Foxtail millet</name>
    <name type="synonym">Panicum italicum</name>
    <dbReference type="NCBI Taxonomy" id="4555"/>
    <lineage>
        <taxon>Eukaryota</taxon>
        <taxon>Viridiplantae</taxon>
        <taxon>Streptophyta</taxon>
        <taxon>Embryophyta</taxon>
        <taxon>Tracheophyta</taxon>
        <taxon>Spermatophyta</taxon>
        <taxon>Magnoliopsida</taxon>
        <taxon>Liliopsida</taxon>
        <taxon>Poales</taxon>
        <taxon>Poaceae</taxon>
        <taxon>PACMAD clade</taxon>
        <taxon>Panicoideae</taxon>
        <taxon>Panicodae</taxon>
        <taxon>Paniceae</taxon>
        <taxon>Cenchrinae</taxon>
        <taxon>Setaria</taxon>
    </lineage>
</organism>
<evidence type="ECO:0000313" key="2">
    <source>
        <dbReference type="EMBL" id="RCV23361.1"/>
    </source>
</evidence>
<feature type="domain" description="KIB1-4 beta-propeller" evidence="1">
    <location>
        <begin position="141"/>
        <end position="417"/>
    </location>
</feature>